<evidence type="ECO:0000313" key="9">
    <source>
        <dbReference type="Proteomes" id="UP000503447"/>
    </source>
</evidence>
<dbReference type="EMBL" id="CP053452">
    <property type="protein sequence ID" value="QJW92968.1"/>
    <property type="molecule type" value="Genomic_DNA"/>
</dbReference>
<dbReference type="Pfam" id="PF08668">
    <property type="entry name" value="HDOD"/>
    <property type="match status" value="1"/>
</dbReference>
<reference evidence="9" key="1">
    <citation type="submission" date="2020-05" db="EMBL/GenBank/DDBJ databases">
        <title>Frigoriglobus tundricola gen. nov., sp. nov., a psychrotolerant cellulolytic planctomycete of the family Gemmataceae with two divergent copies of 16S rRNA gene.</title>
        <authorList>
            <person name="Kulichevskaya I.S."/>
            <person name="Ivanova A.A."/>
            <person name="Naumoff D.G."/>
            <person name="Beletsky A.V."/>
            <person name="Rijpstra W.I.C."/>
            <person name="Sinninghe Damste J.S."/>
            <person name="Mardanov A.V."/>
            <person name="Ravin N.V."/>
            <person name="Dedysh S.N."/>
        </authorList>
    </citation>
    <scope>NUCLEOTIDE SEQUENCE [LARGE SCALE GENOMIC DNA]</scope>
    <source>
        <strain evidence="9">PL17</strain>
    </source>
</reference>
<dbReference type="InterPro" id="IPR013976">
    <property type="entry name" value="HDOD"/>
</dbReference>
<dbReference type="GO" id="GO:0005524">
    <property type="term" value="F:ATP binding"/>
    <property type="evidence" value="ECO:0007669"/>
    <property type="project" value="UniProtKB-UniRule"/>
</dbReference>
<dbReference type="InterPro" id="IPR003607">
    <property type="entry name" value="HD/PDEase_dom"/>
</dbReference>
<gene>
    <name evidence="8" type="ORF">FTUN_0466</name>
</gene>
<dbReference type="Gene3D" id="3.30.200.20">
    <property type="entry name" value="Phosphorylase Kinase, domain 1"/>
    <property type="match status" value="1"/>
</dbReference>
<dbReference type="GO" id="GO:0004674">
    <property type="term" value="F:protein serine/threonine kinase activity"/>
    <property type="evidence" value="ECO:0007669"/>
    <property type="project" value="TreeGrafter"/>
</dbReference>
<keyword evidence="3" id="KW-0418">Kinase</keyword>
<dbReference type="PANTHER" id="PTHR43289:SF6">
    <property type="entry name" value="SERINE_THREONINE-PROTEIN KINASE NEKL-3"/>
    <property type="match status" value="1"/>
</dbReference>
<evidence type="ECO:0000256" key="3">
    <source>
        <dbReference type="ARBA" id="ARBA00022777"/>
    </source>
</evidence>
<feature type="binding site" evidence="5">
    <location>
        <position position="423"/>
    </location>
    <ligand>
        <name>ATP</name>
        <dbReference type="ChEBI" id="CHEBI:30616"/>
    </ligand>
</feature>
<sequence length="625" mass="66716">MSTSFALPHDTLRLPAPGPAPRAELLATVLDPSRLPTPPAVALQVVNAASRPDCDPKEIVAFLGLDAALCGKLLKAVNSCLYGLKQPVASVGRAVHVLGLKTVRSLALGLSLPAVKLGRDADPAMRDYWVSSVGGAILARELAVLTRRPNPDDDLVAGLLRDLGEVLLRQAFAGTWEAHLGRHAGRLVDDPCGAEVESFGIDHADVSAELLRGWMLPDDIVEPIRYHHQPALLSTVDKVQVERAELLQFASQLVQLDAVAQRPDLLARLLATGRDRFGMTRAALVEFLQRVAPKVESFAAVLNQDIGQCPDFATILAAGATELVNLTVENSRTRLNDPAPVTDTPRIPVPAARTRAFPTDDAPRPPSCDRSKLPEFRPAFAHALPECGCRLGEYELRSVLGRGAMGVVFKAFEPSLHRYVAVKLLNPERSAAPGAWERFAREARAAAAVQHENVVAVYAVREAAGVSYMAMEYVEGTCLEAHVQRHGPLPAEPLVGTARQIAAGLAAAHARQVVHRDIKPGNVLIEAGTGRASSPTSAWRGVPDADALTAAGTRIGTPYFMAPEAIRGEPATPLSDLFSLGGVLYLMATGAVPFPGRTVTAVFEAVQTGTPARSPRPDRTCPFGW</sequence>
<evidence type="ECO:0000259" key="7">
    <source>
        <dbReference type="PROSITE" id="PS51833"/>
    </source>
</evidence>
<keyword evidence="2 5" id="KW-0547">Nucleotide-binding</keyword>
<dbReference type="KEGG" id="ftj:FTUN_0466"/>
<dbReference type="SUPFAM" id="SSF109604">
    <property type="entry name" value="HD-domain/PDEase-like"/>
    <property type="match status" value="1"/>
</dbReference>
<protein>
    <submittedName>
        <fullName evidence="8">Uncharacterized protein</fullName>
    </submittedName>
</protein>
<dbReference type="AlphaFoldDB" id="A0A6M5YG52"/>
<dbReference type="Proteomes" id="UP000503447">
    <property type="component" value="Chromosome"/>
</dbReference>
<evidence type="ECO:0000256" key="4">
    <source>
        <dbReference type="ARBA" id="ARBA00022840"/>
    </source>
</evidence>
<dbReference type="PROSITE" id="PS00108">
    <property type="entry name" value="PROTEIN_KINASE_ST"/>
    <property type="match status" value="1"/>
</dbReference>
<evidence type="ECO:0000256" key="1">
    <source>
        <dbReference type="ARBA" id="ARBA00022679"/>
    </source>
</evidence>
<dbReference type="PROSITE" id="PS51833">
    <property type="entry name" value="HDOD"/>
    <property type="match status" value="1"/>
</dbReference>
<dbReference type="SUPFAM" id="SSF56112">
    <property type="entry name" value="Protein kinase-like (PK-like)"/>
    <property type="match status" value="1"/>
</dbReference>
<proteinExistence type="predicted"/>
<dbReference type="SMART" id="SM00220">
    <property type="entry name" value="S_TKc"/>
    <property type="match status" value="1"/>
</dbReference>
<feature type="domain" description="HDOD" evidence="7">
    <location>
        <begin position="35"/>
        <end position="230"/>
    </location>
</feature>
<evidence type="ECO:0000259" key="6">
    <source>
        <dbReference type="PROSITE" id="PS50011"/>
    </source>
</evidence>
<dbReference type="PROSITE" id="PS00107">
    <property type="entry name" value="PROTEIN_KINASE_ATP"/>
    <property type="match status" value="1"/>
</dbReference>
<dbReference type="Pfam" id="PF00069">
    <property type="entry name" value="Pkinase"/>
    <property type="match status" value="1"/>
</dbReference>
<keyword evidence="1" id="KW-0808">Transferase</keyword>
<dbReference type="InterPro" id="IPR008271">
    <property type="entry name" value="Ser/Thr_kinase_AS"/>
</dbReference>
<dbReference type="PANTHER" id="PTHR43289">
    <property type="entry name" value="MITOGEN-ACTIVATED PROTEIN KINASE KINASE KINASE 20-RELATED"/>
    <property type="match status" value="1"/>
</dbReference>
<dbReference type="PROSITE" id="PS50011">
    <property type="entry name" value="PROTEIN_KINASE_DOM"/>
    <property type="match status" value="1"/>
</dbReference>
<dbReference type="InterPro" id="IPR017441">
    <property type="entry name" value="Protein_kinase_ATP_BS"/>
</dbReference>
<dbReference type="Gene3D" id="1.10.510.10">
    <property type="entry name" value="Transferase(Phosphotransferase) domain 1"/>
    <property type="match status" value="1"/>
</dbReference>
<keyword evidence="4 5" id="KW-0067">ATP-binding</keyword>
<accession>A0A6M5YG52</accession>
<feature type="domain" description="Protein kinase" evidence="6">
    <location>
        <begin position="394"/>
        <end position="625"/>
    </location>
</feature>
<dbReference type="InterPro" id="IPR000719">
    <property type="entry name" value="Prot_kinase_dom"/>
</dbReference>
<organism evidence="8 9">
    <name type="scientific">Frigoriglobus tundricola</name>
    <dbReference type="NCBI Taxonomy" id="2774151"/>
    <lineage>
        <taxon>Bacteria</taxon>
        <taxon>Pseudomonadati</taxon>
        <taxon>Planctomycetota</taxon>
        <taxon>Planctomycetia</taxon>
        <taxon>Gemmatales</taxon>
        <taxon>Gemmataceae</taxon>
        <taxon>Frigoriglobus</taxon>
    </lineage>
</organism>
<dbReference type="CDD" id="cd00077">
    <property type="entry name" value="HDc"/>
    <property type="match status" value="1"/>
</dbReference>
<evidence type="ECO:0000256" key="2">
    <source>
        <dbReference type="ARBA" id="ARBA00022741"/>
    </source>
</evidence>
<name>A0A6M5YG52_9BACT</name>
<dbReference type="RefSeq" id="WP_171469261.1">
    <property type="nucleotide sequence ID" value="NZ_CP053452.2"/>
</dbReference>
<dbReference type="InterPro" id="IPR011009">
    <property type="entry name" value="Kinase-like_dom_sf"/>
</dbReference>
<keyword evidence="9" id="KW-1185">Reference proteome</keyword>
<evidence type="ECO:0000256" key="5">
    <source>
        <dbReference type="PROSITE-ProRule" id="PRU10141"/>
    </source>
</evidence>
<evidence type="ECO:0000313" key="8">
    <source>
        <dbReference type="EMBL" id="QJW92968.1"/>
    </source>
</evidence>
<dbReference type="CDD" id="cd14014">
    <property type="entry name" value="STKc_PknB_like"/>
    <property type="match status" value="1"/>
</dbReference>
<dbReference type="Gene3D" id="1.10.3210.10">
    <property type="entry name" value="Hypothetical protein af1432"/>
    <property type="match status" value="1"/>
</dbReference>